<accession>A0AA94HU91</accession>
<sequence>MCNDGILKKANRLIKEKKYHKALVELNYFNDNCPELRHIINYNFLFIKNNIDYIVSLTSYPKRISTCHLVIESILAQYTKNIKVILWLAREEFPGREKDLPAELRALVSDEFSIEWCENIYSFKKLIPSLLKYPEKIIITADDDVIYPQNWLDSLITSYIHSPEAVHCHRAHRVKIDVSGNIVEYSKWKKRIKSISPRFDNFMTGVGGVLYPQNSLFFEVLRKDLFLDLCRFGDDIWFWAMCVLNGTKIRVVKDGFNKFQNIENTQDDNLWESNVNLGRNDIMINSVIERYPDILKKLVTSEDSNL</sequence>
<gene>
    <name evidence="1" type="ORF">SAMN02910291_02255</name>
</gene>
<name>A0AA94HU91_DESDE</name>
<protein>
    <submittedName>
        <fullName evidence="1">Uncharacterized protein</fullName>
    </submittedName>
</protein>
<organism evidence="1 2">
    <name type="scientific">Desulfovibrio desulfuricans</name>
    <dbReference type="NCBI Taxonomy" id="876"/>
    <lineage>
        <taxon>Bacteria</taxon>
        <taxon>Pseudomonadati</taxon>
        <taxon>Thermodesulfobacteriota</taxon>
        <taxon>Desulfovibrionia</taxon>
        <taxon>Desulfovibrionales</taxon>
        <taxon>Desulfovibrionaceae</taxon>
        <taxon>Desulfovibrio</taxon>
    </lineage>
</organism>
<dbReference type="AlphaFoldDB" id="A0AA94HU91"/>
<evidence type="ECO:0000313" key="2">
    <source>
        <dbReference type="Proteomes" id="UP000182680"/>
    </source>
</evidence>
<dbReference type="Proteomes" id="UP000182680">
    <property type="component" value="Unassembled WGS sequence"/>
</dbReference>
<reference evidence="2" key="1">
    <citation type="submission" date="2016-11" db="EMBL/GenBank/DDBJ databases">
        <authorList>
            <person name="Jaros S."/>
            <person name="Januszkiewicz K."/>
            <person name="Wedrychowicz H."/>
        </authorList>
    </citation>
    <scope>NUCLEOTIDE SEQUENCE [LARGE SCALE GENOMIC DNA]</scope>
    <source>
        <strain evidence="2">DSM 7057</strain>
    </source>
</reference>
<dbReference type="InterPro" id="IPR029044">
    <property type="entry name" value="Nucleotide-diphossugar_trans"/>
</dbReference>
<evidence type="ECO:0000313" key="1">
    <source>
        <dbReference type="EMBL" id="SFW64351.1"/>
    </source>
</evidence>
<dbReference type="EMBL" id="FPIW01000051">
    <property type="protein sequence ID" value="SFW64351.1"/>
    <property type="molecule type" value="Genomic_DNA"/>
</dbReference>
<comment type="caution">
    <text evidence="1">The sequence shown here is derived from an EMBL/GenBank/DDBJ whole genome shotgun (WGS) entry which is preliminary data.</text>
</comment>
<dbReference type="RefSeq" id="WP_096152646.1">
    <property type="nucleotide sequence ID" value="NZ_FPIW01000051.1"/>
</dbReference>
<proteinExistence type="predicted"/>
<dbReference type="SUPFAM" id="SSF53448">
    <property type="entry name" value="Nucleotide-diphospho-sugar transferases"/>
    <property type="match status" value="1"/>
</dbReference>